<protein>
    <submittedName>
        <fullName evidence="2">Uncharacterized protein</fullName>
    </submittedName>
</protein>
<evidence type="ECO:0000313" key="2">
    <source>
        <dbReference type="EMBL" id="KAA1254667.1"/>
    </source>
</evidence>
<accession>A0A5B1C0X7</accession>
<keyword evidence="1" id="KW-1133">Transmembrane helix</keyword>
<evidence type="ECO:0000256" key="1">
    <source>
        <dbReference type="SAM" id="Phobius"/>
    </source>
</evidence>
<keyword evidence="1" id="KW-0812">Transmembrane</keyword>
<reference evidence="2 3" key="1">
    <citation type="submission" date="2019-09" db="EMBL/GenBank/DDBJ databases">
        <authorList>
            <person name="Kritzky A."/>
            <person name="Schelkanova E.Y."/>
            <person name="Alkhova Z.V."/>
            <person name="Smirnova N.I."/>
        </authorList>
    </citation>
    <scope>NUCLEOTIDE SEQUENCE [LARGE SCALE GENOMIC DNA]</scope>
    <source>
        <strain evidence="2 3">M1526</strain>
    </source>
</reference>
<keyword evidence="1" id="KW-0472">Membrane</keyword>
<feature type="transmembrane region" description="Helical" evidence="1">
    <location>
        <begin position="12"/>
        <end position="39"/>
    </location>
</feature>
<evidence type="ECO:0000313" key="3">
    <source>
        <dbReference type="Proteomes" id="UP000323225"/>
    </source>
</evidence>
<comment type="caution">
    <text evidence="2">The sequence shown here is derived from an EMBL/GenBank/DDBJ whole genome shotgun (WGS) entry which is preliminary data.</text>
</comment>
<proteinExistence type="predicted"/>
<organism evidence="2 3">
    <name type="scientific">Vibrio cholerae</name>
    <dbReference type="NCBI Taxonomy" id="666"/>
    <lineage>
        <taxon>Bacteria</taxon>
        <taxon>Pseudomonadati</taxon>
        <taxon>Pseudomonadota</taxon>
        <taxon>Gammaproteobacteria</taxon>
        <taxon>Vibrionales</taxon>
        <taxon>Vibrionaceae</taxon>
        <taxon>Vibrio</taxon>
    </lineage>
</organism>
<sequence>MVRDFLDSEKNVFIRYLLLLWVVLSAIASVSASISILLASNATDAMILNAVQSDDFNVWGMVSTVITSGGYIKSASLTMLIVYVVVSYISLYFSSSVLNLYVKDLPIKTLFRAKYWTSFYRGGVMYDEYIPKAKAKKKL</sequence>
<dbReference type="AlphaFoldDB" id="A0A5B1C0X7"/>
<feature type="transmembrane region" description="Helical" evidence="1">
    <location>
        <begin position="80"/>
        <end position="102"/>
    </location>
</feature>
<dbReference type="Proteomes" id="UP000323225">
    <property type="component" value="Unassembled WGS sequence"/>
</dbReference>
<gene>
    <name evidence="2" type="ORF">F0M16_10395</name>
</gene>
<dbReference type="EMBL" id="VUAA01000010">
    <property type="protein sequence ID" value="KAA1254667.1"/>
    <property type="molecule type" value="Genomic_DNA"/>
</dbReference>
<name>A0A5B1C0X7_VIBCL</name>